<sequence>MRKQVNFIYAKAASEGVACDITFEGLKNVYFKQDGLCAKTGMKMTFN</sequence>
<protein>
    <submittedName>
        <fullName evidence="1">Uncharacterized protein</fullName>
    </submittedName>
</protein>
<organism evidence="1">
    <name type="scientific">Pithovirus LCPAC404</name>
    <dbReference type="NCBI Taxonomy" id="2506597"/>
    <lineage>
        <taxon>Viruses</taxon>
        <taxon>Pithoviruses</taxon>
    </lineage>
</organism>
<reference evidence="1" key="1">
    <citation type="journal article" date="2019" name="MBio">
        <title>Virus Genomes from Deep Sea Sediments Expand the Ocean Megavirome and Support Independent Origins of Viral Gigantism.</title>
        <authorList>
            <person name="Backstrom D."/>
            <person name="Yutin N."/>
            <person name="Jorgensen S.L."/>
            <person name="Dharamshi J."/>
            <person name="Homa F."/>
            <person name="Zaremba-Niedwiedzka K."/>
            <person name="Spang A."/>
            <person name="Wolf Y.I."/>
            <person name="Koonin E.V."/>
            <person name="Ettema T.J."/>
        </authorList>
    </citation>
    <scope>NUCLEOTIDE SEQUENCE</scope>
</reference>
<dbReference type="EMBL" id="MK500594">
    <property type="protein sequence ID" value="QBK93328.1"/>
    <property type="molecule type" value="Genomic_DNA"/>
</dbReference>
<name>A0A481ZBR7_9VIRU</name>
<gene>
    <name evidence="1" type="ORF">LCPAC404_00320</name>
</gene>
<accession>A0A481ZBR7</accession>
<evidence type="ECO:0000313" key="1">
    <source>
        <dbReference type="EMBL" id="QBK93328.1"/>
    </source>
</evidence>
<proteinExistence type="predicted"/>